<protein>
    <recommendedName>
        <fullName evidence="4">Glycosyltransferase RgtA/B/C/D-like domain-containing protein</fullName>
    </recommendedName>
</protein>
<keyword evidence="3" id="KW-1185">Reference proteome</keyword>
<feature type="transmembrane region" description="Helical" evidence="1">
    <location>
        <begin position="53"/>
        <end position="70"/>
    </location>
</feature>
<dbReference type="EMBL" id="CP026993">
    <property type="protein sequence ID" value="QLH02131.1"/>
    <property type="molecule type" value="Genomic_DNA"/>
</dbReference>
<feature type="transmembrane region" description="Helical" evidence="1">
    <location>
        <begin position="170"/>
        <end position="188"/>
    </location>
</feature>
<feature type="transmembrane region" description="Helical" evidence="1">
    <location>
        <begin position="353"/>
        <end position="372"/>
    </location>
</feature>
<feature type="transmembrane region" description="Helical" evidence="1">
    <location>
        <begin position="195"/>
        <end position="219"/>
    </location>
</feature>
<name>A0A7D5LZG0_9ARCH</name>
<sequence>MQSHQIISKFIFITCITVSLVSFVPMIFPFLIIESTIDIPHDDIELFELGNSGLMLIISNIVFISFLILYKLKKLPISIYKIIDLIIRKDVSQKISLLIITSLIFFYVIFSIDELSREEFELGDYSAVKLGLDQNELTDYLFNSEGLSISTTIRFTLLELSISIFDNVRVLPFIASIGLLLVTYAITLELTKKRISAIIAVGILLQSNLFLIFDTTATYENFWTVFYFLSFYLVFKKTIGSHLSFILSMLSKPLAIVFLPINLFAIYKRDSSKFDKKILIISYSALIILILIAFLLNLIPSAQNLVFDEQKFVLGFNELNGALRFDGLILLLFFPTLIILATKKGIITKNIEILFVGIIVMLISQPILYYVTGITVMPYRYIPLVVFMAIGVGMIFTNSKNNQVD</sequence>
<feature type="transmembrane region" description="Helical" evidence="1">
    <location>
        <begin position="239"/>
        <end position="266"/>
    </location>
</feature>
<evidence type="ECO:0000313" key="3">
    <source>
        <dbReference type="Proteomes" id="UP000509771"/>
    </source>
</evidence>
<keyword evidence="1" id="KW-0812">Transmembrane</keyword>
<feature type="transmembrane region" description="Helical" evidence="1">
    <location>
        <begin position="322"/>
        <end position="341"/>
    </location>
</feature>
<organism evidence="2 3">
    <name type="scientific">Nitrosopumilus cobalaminigenes</name>
    <dbReference type="NCBI Taxonomy" id="1470066"/>
    <lineage>
        <taxon>Archaea</taxon>
        <taxon>Nitrososphaerota</taxon>
        <taxon>Nitrososphaeria</taxon>
        <taxon>Nitrosopumilales</taxon>
        <taxon>Nitrosopumilaceae</taxon>
        <taxon>Nitrosopumilus</taxon>
    </lineage>
</organism>
<reference evidence="2 3" key="1">
    <citation type="submission" date="2018-02" db="EMBL/GenBank/DDBJ databases">
        <title>Complete genome of Nitrosopumilus cobalaminigenes HCA1.</title>
        <authorList>
            <person name="Qin W."/>
            <person name="Zheng Y."/>
            <person name="Stahl D.A."/>
        </authorList>
    </citation>
    <scope>NUCLEOTIDE SEQUENCE [LARGE SCALE GENOMIC DNA]</scope>
    <source>
        <strain evidence="2 3">HCA1</strain>
    </source>
</reference>
<evidence type="ECO:0000313" key="2">
    <source>
        <dbReference type="EMBL" id="QLH02131.1"/>
    </source>
</evidence>
<dbReference type="KEGG" id="ncl:C5F47_00275"/>
<evidence type="ECO:0008006" key="4">
    <source>
        <dbReference type="Google" id="ProtNLM"/>
    </source>
</evidence>
<keyword evidence="1" id="KW-1133">Transmembrane helix</keyword>
<proteinExistence type="predicted"/>
<dbReference type="Proteomes" id="UP000509771">
    <property type="component" value="Chromosome"/>
</dbReference>
<accession>A0A7D5LZG0</accession>
<feature type="transmembrane region" description="Helical" evidence="1">
    <location>
        <begin position="278"/>
        <end position="302"/>
    </location>
</feature>
<feature type="transmembrane region" description="Helical" evidence="1">
    <location>
        <begin position="91"/>
        <end position="110"/>
    </location>
</feature>
<dbReference type="AlphaFoldDB" id="A0A7D5LZG0"/>
<evidence type="ECO:0000256" key="1">
    <source>
        <dbReference type="SAM" id="Phobius"/>
    </source>
</evidence>
<gene>
    <name evidence="2" type="ORF">C5F47_00275</name>
</gene>
<feature type="transmembrane region" description="Helical" evidence="1">
    <location>
        <begin position="12"/>
        <end position="33"/>
    </location>
</feature>
<feature type="transmembrane region" description="Helical" evidence="1">
    <location>
        <begin position="378"/>
        <end position="397"/>
    </location>
</feature>
<keyword evidence="1" id="KW-0472">Membrane</keyword>